<accession>A0A8J3FAX1</accession>
<keyword evidence="3" id="KW-1185">Reference proteome</keyword>
<feature type="region of interest" description="Disordered" evidence="1">
    <location>
        <begin position="1"/>
        <end position="27"/>
    </location>
</feature>
<evidence type="ECO:0000313" key="3">
    <source>
        <dbReference type="Proteomes" id="UP000637720"/>
    </source>
</evidence>
<dbReference type="Proteomes" id="UP000637720">
    <property type="component" value="Unassembled WGS sequence"/>
</dbReference>
<organism evidence="2 3">
    <name type="scientific">Calditerricola satsumensis</name>
    <dbReference type="NCBI Taxonomy" id="373054"/>
    <lineage>
        <taxon>Bacteria</taxon>
        <taxon>Bacillati</taxon>
        <taxon>Bacillota</taxon>
        <taxon>Bacilli</taxon>
        <taxon>Bacillales</taxon>
        <taxon>Bacillaceae</taxon>
        <taxon>Calditerricola</taxon>
    </lineage>
</organism>
<reference evidence="2" key="2">
    <citation type="submission" date="2020-09" db="EMBL/GenBank/DDBJ databases">
        <authorList>
            <person name="Sun Q."/>
            <person name="Ohkuma M."/>
        </authorList>
    </citation>
    <scope>NUCLEOTIDE SEQUENCE</scope>
    <source>
        <strain evidence="2">JCM 14719</strain>
    </source>
</reference>
<protein>
    <submittedName>
        <fullName evidence="2">Uncharacterized protein</fullName>
    </submittedName>
</protein>
<name>A0A8J3FAX1_9BACI</name>
<gene>
    <name evidence="2" type="ORF">GCM10007043_04860</name>
</gene>
<evidence type="ECO:0000313" key="2">
    <source>
        <dbReference type="EMBL" id="GGJ94091.1"/>
    </source>
</evidence>
<reference evidence="2" key="1">
    <citation type="journal article" date="2014" name="Int. J. Syst. Evol. Microbiol.">
        <title>Complete genome sequence of Corynebacterium casei LMG S-19264T (=DSM 44701T), isolated from a smear-ripened cheese.</title>
        <authorList>
            <consortium name="US DOE Joint Genome Institute (JGI-PGF)"/>
            <person name="Walter F."/>
            <person name="Albersmeier A."/>
            <person name="Kalinowski J."/>
            <person name="Ruckert C."/>
        </authorList>
    </citation>
    <scope>NUCLEOTIDE SEQUENCE</scope>
    <source>
        <strain evidence="2">JCM 14719</strain>
    </source>
</reference>
<comment type="caution">
    <text evidence="2">The sequence shown here is derived from an EMBL/GenBank/DDBJ whole genome shotgun (WGS) entry which is preliminary data.</text>
</comment>
<dbReference type="AlphaFoldDB" id="A0A8J3FAX1"/>
<dbReference type="RefSeq" id="WP_054669182.1">
    <property type="nucleotide sequence ID" value="NZ_BMOF01000005.1"/>
</dbReference>
<proteinExistence type="predicted"/>
<sequence>MAKAKPEPLVLKPAVSGNTKTDRGESSVKTNRYKVVIRCRRCGERFILRGRMTKEGKVETGFRQCLCDNDSDFDIRIEEL</sequence>
<evidence type="ECO:0000256" key="1">
    <source>
        <dbReference type="SAM" id="MobiDB-lite"/>
    </source>
</evidence>
<dbReference type="EMBL" id="BMOF01000005">
    <property type="protein sequence ID" value="GGJ94091.1"/>
    <property type="molecule type" value="Genomic_DNA"/>
</dbReference>